<keyword evidence="2" id="KW-1185">Reference proteome</keyword>
<comment type="caution">
    <text evidence="1">The sequence shown here is derived from an EMBL/GenBank/DDBJ whole genome shotgun (WGS) entry which is preliminary data.</text>
</comment>
<evidence type="ECO:0008006" key="3">
    <source>
        <dbReference type="Google" id="ProtNLM"/>
    </source>
</evidence>
<dbReference type="Proteomes" id="UP001447008">
    <property type="component" value="Unassembled WGS sequence"/>
</dbReference>
<dbReference type="EMBL" id="JBCGCU010000011">
    <property type="protein sequence ID" value="MEM0515895.1"/>
    <property type="molecule type" value="Genomic_DNA"/>
</dbReference>
<organism evidence="1 2">
    <name type="scientific">Pseudoalteromonas qingdaonensis</name>
    <dbReference type="NCBI Taxonomy" id="3131913"/>
    <lineage>
        <taxon>Bacteria</taxon>
        <taxon>Pseudomonadati</taxon>
        <taxon>Pseudomonadota</taxon>
        <taxon>Gammaproteobacteria</taxon>
        <taxon>Alteromonadales</taxon>
        <taxon>Pseudoalteromonadaceae</taxon>
        <taxon>Pseudoalteromonas</taxon>
    </lineage>
</organism>
<protein>
    <recommendedName>
        <fullName evidence="3">DUF4440 domain-containing protein</fullName>
    </recommendedName>
</protein>
<evidence type="ECO:0000313" key="1">
    <source>
        <dbReference type="EMBL" id="MEM0515895.1"/>
    </source>
</evidence>
<evidence type="ECO:0000313" key="2">
    <source>
        <dbReference type="Proteomes" id="UP001447008"/>
    </source>
</evidence>
<accession>A0ABU9MXB4</accession>
<dbReference type="RefSeq" id="WP_342678941.1">
    <property type="nucleotide sequence ID" value="NZ_JBCGCU010000011.1"/>
</dbReference>
<sequence length="138" mass="16247">MKVPLGLGMFLTYLVYQAGQTPFYVGAWQLDENKTLASLLSQHEIPAEERLMLRDNINSDIVHVLHQHVFTTYPANRMPEQLKFTPHKVEILGDTTIRTTYFSRPHRADIVQILTFEGDCYYVRSSKWQFKEYYCRVE</sequence>
<gene>
    <name evidence="1" type="ORF">WCN91_10805</name>
</gene>
<name>A0ABU9MXB4_9GAMM</name>
<reference evidence="1 2" key="1">
    <citation type="submission" date="2024-03" db="EMBL/GenBank/DDBJ databases">
        <title>Pseudoalteromonas qingdaonensis sp. nov., isolated from the intestines of marine benthic organisms.</title>
        <authorList>
            <person name="Lin X."/>
            <person name="Fang S."/>
            <person name="Hu X."/>
        </authorList>
    </citation>
    <scope>NUCLEOTIDE SEQUENCE [LARGE SCALE GENOMIC DNA]</scope>
    <source>
        <strain evidence="1 2">YIC-827</strain>
    </source>
</reference>
<proteinExistence type="predicted"/>